<dbReference type="InterPro" id="IPR029149">
    <property type="entry name" value="Creatin/AminoP/Spt16_N"/>
</dbReference>
<dbReference type="Pfam" id="PF01321">
    <property type="entry name" value="Creatinase_N"/>
    <property type="match status" value="1"/>
</dbReference>
<keyword evidence="3" id="KW-0378">Hydrolase</keyword>
<dbReference type="InterPro" id="IPR050659">
    <property type="entry name" value="Peptidase_M24B"/>
</dbReference>
<protein>
    <submittedName>
        <fullName evidence="3">Putative Xaa-Pro aminopeptidase</fullName>
        <ecNumber evidence="3">3.4.11.9</ecNumber>
    </submittedName>
</protein>
<dbReference type="CDD" id="cd01066">
    <property type="entry name" value="APP_MetAP"/>
    <property type="match status" value="1"/>
</dbReference>
<dbReference type="SUPFAM" id="SSF53092">
    <property type="entry name" value="Creatinase/prolidase N-terminal domain"/>
    <property type="match status" value="1"/>
</dbReference>
<dbReference type="InterPro" id="IPR000587">
    <property type="entry name" value="Creatinase_N"/>
</dbReference>
<dbReference type="Gene3D" id="3.40.350.10">
    <property type="entry name" value="Creatinase/prolidase N-terminal domain"/>
    <property type="match status" value="1"/>
</dbReference>
<dbReference type="Pfam" id="PF00557">
    <property type="entry name" value="Peptidase_M24"/>
    <property type="match status" value="1"/>
</dbReference>
<dbReference type="GO" id="GO:0004177">
    <property type="term" value="F:aminopeptidase activity"/>
    <property type="evidence" value="ECO:0007669"/>
    <property type="project" value="UniProtKB-KW"/>
</dbReference>
<dbReference type="PANTHER" id="PTHR46112:SF2">
    <property type="entry name" value="XAA-PRO AMINOPEPTIDASE P-RELATED"/>
    <property type="match status" value="1"/>
</dbReference>
<keyword evidence="3" id="KW-0645">Protease</keyword>
<dbReference type="InterPro" id="IPR036005">
    <property type="entry name" value="Creatinase/aminopeptidase-like"/>
</dbReference>
<evidence type="ECO:0000313" key="3">
    <source>
        <dbReference type="EMBL" id="SPF36800.1"/>
    </source>
</evidence>
<feature type="domain" description="Creatinase N-terminal" evidence="2">
    <location>
        <begin position="10"/>
        <end position="120"/>
    </location>
</feature>
<dbReference type="EC" id="3.4.11.9" evidence="3"/>
<dbReference type="PANTHER" id="PTHR46112">
    <property type="entry name" value="AMINOPEPTIDASE"/>
    <property type="match status" value="1"/>
</dbReference>
<organism evidence="3 4">
    <name type="scientific">Candidatus Sulfotelmatobacter kueseliae</name>
    <dbReference type="NCBI Taxonomy" id="2042962"/>
    <lineage>
        <taxon>Bacteria</taxon>
        <taxon>Pseudomonadati</taxon>
        <taxon>Acidobacteriota</taxon>
        <taxon>Terriglobia</taxon>
        <taxon>Terriglobales</taxon>
        <taxon>Candidatus Korobacteraceae</taxon>
        <taxon>Candidatus Sulfotelmatobacter</taxon>
    </lineage>
</organism>
<dbReference type="OrthoDB" id="9806388at2"/>
<gene>
    <name evidence="3" type="ORF">SBA1_1650002</name>
</gene>
<accession>A0A2U3KB78</accession>
<dbReference type="Proteomes" id="UP000238701">
    <property type="component" value="Unassembled WGS sequence"/>
</dbReference>
<dbReference type="SUPFAM" id="SSF55920">
    <property type="entry name" value="Creatinase/aminopeptidase"/>
    <property type="match status" value="1"/>
</dbReference>
<reference evidence="4" key="1">
    <citation type="submission" date="2018-02" db="EMBL/GenBank/DDBJ databases">
        <authorList>
            <person name="Hausmann B."/>
        </authorList>
    </citation>
    <scope>NUCLEOTIDE SEQUENCE [LARGE SCALE GENOMIC DNA]</scope>
    <source>
        <strain evidence="4">Peat soil MAG SbA1</strain>
    </source>
</reference>
<dbReference type="AlphaFoldDB" id="A0A2U3KB78"/>
<evidence type="ECO:0000259" key="2">
    <source>
        <dbReference type="Pfam" id="PF01321"/>
    </source>
</evidence>
<proteinExistence type="predicted"/>
<sequence length="393" mass="43761">MSWPIDQSKLTRVRSLMKDQALSALVVRAPDNVLYLTNYWCMKGYDIAVFPREGDPTLIALEPQLVDAQRNSWTKDIRLFKGYHPSDPRPPQYRALDIALDVLKQRGLTDKVAIELNMGTQSADRMVGEPTTPTQMFFDAFGEIAGQVVDATPLFNEARAIKTTQEIERMRLANELAALAMEYTREHMRPGMKESEVGGMYESFVHGLGVGYKGKVEMARAFTLVWSGKGIATFTATGDRPIQKNEPTLFEIWVCVDGYWTDLTKNACPGELTAPYHKLLDLLLKVFNQAVSYARDGASFPELDRLVRARIAEGGYAGQPSHPICHGVGARAHEPPYAHQAGGGTIKKNMVLAIEPGIYWEGGGGLRLEDNFLINDQGSEKLCSYPDDFRLAR</sequence>
<dbReference type="EMBL" id="OMOD01000074">
    <property type="protein sequence ID" value="SPF36800.1"/>
    <property type="molecule type" value="Genomic_DNA"/>
</dbReference>
<name>A0A2U3KB78_9BACT</name>
<feature type="domain" description="Peptidase M24" evidence="1">
    <location>
        <begin position="168"/>
        <end position="375"/>
    </location>
</feature>
<evidence type="ECO:0000259" key="1">
    <source>
        <dbReference type="Pfam" id="PF00557"/>
    </source>
</evidence>
<evidence type="ECO:0000313" key="4">
    <source>
        <dbReference type="Proteomes" id="UP000238701"/>
    </source>
</evidence>
<keyword evidence="3" id="KW-0031">Aminopeptidase</keyword>
<dbReference type="InterPro" id="IPR000994">
    <property type="entry name" value="Pept_M24"/>
</dbReference>
<dbReference type="Gene3D" id="3.90.230.10">
    <property type="entry name" value="Creatinase/methionine aminopeptidase superfamily"/>
    <property type="match status" value="1"/>
</dbReference>